<dbReference type="Pfam" id="PF02949">
    <property type="entry name" value="7tm_6"/>
    <property type="match status" value="1"/>
</dbReference>
<dbReference type="GO" id="GO:0004984">
    <property type="term" value="F:olfactory receptor activity"/>
    <property type="evidence" value="ECO:0007669"/>
    <property type="project" value="InterPro"/>
</dbReference>
<dbReference type="GeneID" id="112054663"/>
<protein>
    <recommendedName>
        <fullName evidence="10">Odorant receptor</fullName>
    </recommendedName>
</protein>
<feature type="transmembrane region" description="Helical" evidence="10">
    <location>
        <begin position="353"/>
        <end position="371"/>
    </location>
</feature>
<name>A0A6J1NRE6_BICAN</name>
<dbReference type="AlphaFoldDB" id="A0A6J1NRE6"/>
<evidence type="ECO:0000256" key="3">
    <source>
        <dbReference type="ARBA" id="ARBA00022606"/>
    </source>
</evidence>
<organism evidence="11 12">
    <name type="scientific">Bicyclus anynana</name>
    <name type="common">Squinting bush brown butterfly</name>
    <dbReference type="NCBI Taxonomy" id="110368"/>
    <lineage>
        <taxon>Eukaryota</taxon>
        <taxon>Metazoa</taxon>
        <taxon>Ecdysozoa</taxon>
        <taxon>Arthropoda</taxon>
        <taxon>Hexapoda</taxon>
        <taxon>Insecta</taxon>
        <taxon>Pterygota</taxon>
        <taxon>Neoptera</taxon>
        <taxon>Endopterygota</taxon>
        <taxon>Lepidoptera</taxon>
        <taxon>Glossata</taxon>
        <taxon>Ditrysia</taxon>
        <taxon>Papilionoidea</taxon>
        <taxon>Nymphalidae</taxon>
        <taxon>Satyrinae</taxon>
        <taxon>Satyrini</taxon>
        <taxon>Mycalesina</taxon>
        <taxon>Bicyclus</taxon>
    </lineage>
</organism>
<feature type="transmembrane region" description="Helical" evidence="10">
    <location>
        <begin position="321"/>
        <end position="341"/>
    </location>
</feature>
<evidence type="ECO:0000256" key="2">
    <source>
        <dbReference type="ARBA" id="ARBA00022475"/>
    </source>
</evidence>
<evidence type="ECO:0000256" key="9">
    <source>
        <dbReference type="ARBA" id="ARBA00023224"/>
    </source>
</evidence>
<accession>A0A6J1NRE6</accession>
<evidence type="ECO:0000313" key="12">
    <source>
        <dbReference type="RefSeq" id="XP_023950285.2"/>
    </source>
</evidence>
<evidence type="ECO:0000256" key="4">
    <source>
        <dbReference type="ARBA" id="ARBA00022692"/>
    </source>
</evidence>
<dbReference type="PANTHER" id="PTHR21137">
    <property type="entry name" value="ODORANT RECEPTOR"/>
    <property type="match status" value="1"/>
</dbReference>
<dbReference type="GO" id="GO:0007165">
    <property type="term" value="P:signal transduction"/>
    <property type="evidence" value="ECO:0007669"/>
    <property type="project" value="UniProtKB-KW"/>
</dbReference>
<dbReference type="OrthoDB" id="8119298at2759"/>
<comment type="similarity">
    <text evidence="10">Belongs to the insect chemoreceptor superfamily. Heteromeric odorant receptor channel (TC 1.A.69) family.</text>
</comment>
<dbReference type="KEGG" id="bany:112054663"/>
<keyword evidence="8 10" id="KW-0675">Receptor</keyword>
<keyword evidence="3 10" id="KW-0716">Sensory transduction</keyword>
<dbReference type="Proteomes" id="UP001652582">
    <property type="component" value="Chromosome 12"/>
</dbReference>
<feature type="transmembrane region" description="Helical" evidence="10">
    <location>
        <begin position="81"/>
        <end position="102"/>
    </location>
</feature>
<dbReference type="InterPro" id="IPR004117">
    <property type="entry name" value="7tm6_olfct_rcpt"/>
</dbReference>
<evidence type="ECO:0000256" key="5">
    <source>
        <dbReference type="ARBA" id="ARBA00022725"/>
    </source>
</evidence>
<evidence type="ECO:0000256" key="8">
    <source>
        <dbReference type="ARBA" id="ARBA00023170"/>
    </source>
</evidence>
<dbReference type="PANTHER" id="PTHR21137:SF35">
    <property type="entry name" value="ODORANT RECEPTOR 19A-RELATED"/>
    <property type="match status" value="1"/>
</dbReference>
<keyword evidence="9 10" id="KW-0807">Transducer</keyword>
<keyword evidence="11" id="KW-1185">Reference proteome</keyword>
<feature type="transmembrane region" description="Helical" evidence="10">
    <location>
        <begin position="47"/>
        <end position="69"/>
    </location>
</feature>
<keyword evidence="6 10" id="KW-1133">Transmembrane helix</keyword>
<evidence type="ECO:0000256" key="6">
    <source>
        <dbReference type="ARBA" id="ARBA00022989"/>
    </source>
</evidence>
<reference evidence="12" key="1">
    <citation type="submission" date="2025-08" db="UniProtKB">
        <authorList>
            <consortium name="RefSeq"/>
        </authorList>
    </citation>
    <scope>IDENTIFICATION</scope>
</reference>
<evidence type="ECO:0000256" key="10">
    <source>
        <dbReference type="RuleBase" id="RU351113"/>
    </source>
</evidence>
<comment type="subcellular location">
    <subcellularLocation>
        <location evidence="1 10">Cell membrane</location>
        <topology evidence="1 10">Multi-pass membrane protein</topology>
    </subcellularLocation>
</comment>
<sequence>MADIEKPLKKLRAPRRYFGVHYLLLRFLGLGWWHHPDEGDTRNFPGLYLYYAIITEVVWVAGFVGLETIDPFVGQKDLDRFMFSLSFVITHDLTLIKLYIFFFKNKEIQDIVQTLEIDLQRFYQNNEKNRQTIKTTRILTATFLFFGWITIGNTNVYGVVQDIKWKTEVARLNDTSFKPPRTLPQPIYIPWNYQSNESYISTFFLETVGLLWTGHIVMTIDTFIGSVILHMSSQFVILQEAIITSYDRTIERLTNEVNCDKDDPDMIDDSHNTDVECYYERVVRTYCTEEEIENALENTLKSCFRQHQTLISCVEKFASTYSYGFMTQLLSSMAAICVVMVQVSQDASSFKSIRLVTSLAFFVAMIIQLAIQCFTGNELTYQAGRVSDAIMECKWERMPPRFRRQLTMMMVRAQRPLKLTAAGFANMDNRCFLAIIKAAYSYYAVLSQKQLIIKTT</sequence>
<evidence type="ECO:0000256" key="1">
    <source>
        <dbReference type="ARBA" id="ARBA00004651"/>
    </source>
</evidence>
<gene>
    <name evidence="12" type="primary">LOC112054663</name>
</gene>
<dbReference type="GO" id="GO:0005886">
    <property type="term" value="C:plasma membrane"/>
    <property type="evidence" value="ECO:0007669"/>
    <property type="project" value="UniProtKB-SubCell"/>
</dbReference>
<keyword evidence="5 10" id="KW-0552">Olfaction</keyword>
<evidence type="ECO:0000256" key="7">
    <source>
        <dbReference type="ARBA" id="ARBA00023136"/>
    </source>
</evidence>
<dbReference type="GO" id="GO:0005549">
    <property type="term" value="F:odorant binding"/>
    <property type="evidence" value="ECO:0007669"/>
    <property type="project" value="InterPro"/>
</dbReference>
<dbReference type="RefSeq" id="XP_023950285.2">
    <property type="nucleotide sequence ID" value="XM_024094517.2"/>
</dbReference>
<comment type="caution">
    <text evidence="10">Lacks conserved residue(s) required for the propagation of feature annotation.</text>
</comment>
<proteinExistence type="inferred from homology"/>
<evidence type="ECO:0000313" key="11">
    <source>
        <dbReference type="Proteomes" id="UP001652582"/>
    </source>
</evidence>
<keyword evidence="7 10" id="KW-0472">Membrane</keyword>
<keyword evidence="4 10" id="KW-0812">Transmembrane</keyword>
<keyword evidence="2" id="KW-1003">Cell membrane</keyword>